<dbReference type="AlphaFoldDB" id="A0A9W6UG76"/>
<dbReference type="InterPro" id="IPR042171">
    <property type="entry name" value="Acyl-CoA_hotdog"/>
</dbReference>
<dbReference type="InterPro" id="IPR029069">
    <property type="entry name" value="HotDog_dom_sf"/>
</dbReference>
<keyword evidence="3" id="KW-0378">Hydrolase</keyword>
<evidence type="ECO:0000256" key="2">
    <source>
        <dbReference type="ARBA" id="ARBA00011881"/>
    </source>
</evidence>
<comment type="similarity">
    <text evidence="1">Belongs to the C/M/P thioester hydrolase family.</text>
</comment>
<comment type="catalytic activity">
    <reaction evidence="5">
        <text>a fatty acyl-CoA + H2O = a fatty acid + CoA + H(+)</text>
        <dbReference type="Rhea" id="RHEA:16781"/>
        <dbReference type="ChEBI" id="CHEBI:15377"/>
        <dbReference type="ChEBI" id="CHEBI:15378"/>
        <dbReference type="ChEBI" id="CHEBI:28868"/>
        <dbReference type="ChEBI" id="CHEBI:57287"/>
        <dbReference type="ChEBI" id="CHEBI:77636"/>
        <dbReference type="EC" id="3.1.2.20"/>
    </reaction>
    <physiologicalReaction direction="left-to-right" evidence="5">
        <dbReference type="Rhea" id="RHEA:16782"/>
    </physiologicalReaction>
</comment>
<dbReference type="Gene3D" id="2.40.160.210">
    <property type="entry name" value="Acyl-CoA thioesterase, double hotdog domain"/>
    <property type="match status" value="1"/>
</dbReference>
<dbReference type="InterPro" id="IPR025652">
    <property type="entry name" value="TesB_C"/>
</dbReference>
<dbReference type="Proteomes" id="UP001165092">
    <property type="component" value="Unassembled WGS sequence"/>
</dbReference>
<comment type="caution">
    <text evidence="10">The sequence shown here is derived from an EMBL/GenBank/DDBJ whole genome shotgun (WGS) entry which is preliminary data.</text>
</comment>
<evidence type="ECO:0000256" key="6">
    <source>
        <dbReference type="ARBA" id="ARBA00071120"/>
    </source>
</evidence>
<dbReference type="SUPFAM" id="SSF54637">
    <property type="entry name" value="Thioesterase/thiol ester dehydrase-isomerase"/>
    <property type="match status" value="2"/>
</dbReference>
<protein>
    <recommendedName>
        <fullName evidence="6">Acyl-CoA thioesterase 2</fullName>
    </recommendedName>
    <alternativeName>
        <fullName evidence="7">Thioesterase II</fullName>
    </alternativeName>
</protein>
<sequence>MSEQEARAGDEPGQTLQGLLDILNLEQIEVNIFRGRSPDGGPQRIFGGQVAGQALVAAGRTVPVDRAVHSLHAYFIRPGDPSVPIVYQVDRVRDGRSFTTRRVTAIQHGKAIFTLSASFHHSEPGLTHQGAMPEVPAPDELPSMRERLFTAFGKVPRFASWHPIEIRPVGALSFEAERNPSLSTTDNLVWLKADGKLPEDPLLHVCLMTYASDMTLLDTVLLAHGRSFSGISMASLDHAMWFHRPFRADEWLLYAQETPVSGGARGLARGLVFTQSGELVCSVVQEGLIRVVDESPGTTGTG</sequence>
<dbReference type="PANTHER" id="PTHR11066">
    <property type="entry name" value="ACYL-COA THIOESTERASE"/>
    <property type="match status" value="1"/>
</dbReference>
<dbReference type="InterPro" id="IPR003703">
    <property type="entry name" value="Acyl_CoA_thio"/>
</dbReference>
<comment type="subunit">
    <text evidence="2">Homotetramer.</text>
</comment>
<evidence type="ECO:0000313" key="11">
    <source>
        <dbReference type="Proteomes" id="UP001165092"/>
    </source>
</evidence>
<feature type="domain" description="Acyl-CoA thioesterase-like N-terminal HotDog" evidence="9">
    <location>
        <begin position="44"/>
        <end position="120"/>
    </location>
</feature>
<keyword evidence="11" id="KW-1185">Reference proteome</keyword>
<evidence type="ECO:0000256" key="4">
    <source>
        <dbReference type="ARBA" id="ARBA00023098"/>
    </source>
</evidence>
<keyword evidence="4" id="KW-0443">Lipid metabolism</keyword>
<evidence type="ECO:0000256" key="1">
    <source>
        <dbReference type="ARBA" id="ARBA00006538"/>
    </source>
</evidence>
<dbReference type="EMBL" id="BSQG01000001">
    <property type="protein sequence ID" value="GLU46756.1"/>
    <property type="molecule type" value="Genomic_DNA"/>
</dbReference>
<feature type="domain" description="Acyl-CoA thioesterase 2 C-terminal" evidence="8">
    <location>
        <begin position="186"/>
        <end position="288"/>
    </location>
</feature>
<reference evidence="10" key="1">
    <citation type="submission" date="2023-02" db="EMBL/GenBank/DDBJ databases">
        <title>Nocardiopsis ansamitocini NBRC 112285.</title>
        <authorList>
            <person name="Ichikawa N."/>
            <person name="Sato H."/>
            <person name="Tonouchi N."/>
        </authorList>
    </citation>
    <scope>NUCLEOTIDE SEQUENCE</scope>
    <source>
        <strain evidence="10">NBRC 112285</strain>
    </source>
</reference>
<evidence type="ECO:0000256" key="5">
    <source>
        <dbReference type="ARBA" id="ARBA00050943"/>
    </source>
</evidence>
<proteinExistence type="inferred from homology"/>
<dbReference type="GO" id="GO:0009062">
    <property type="term" value="P:fatty acid catabolic process"/>
    <property type="evidence" value="ECO:0007669"/>
    <property type="project" value="TreeGrafter"/>
</dbReference>
<dbReference type="InterPro" id="IPR049449">
    <property type="entry name" value="TesB_ACOT8-like_N"/>
</dbReference>
<dbReference type="Pfam" id="PF13622">
    <property type="entry name" value="4HBT_3"/>
    <property type="match status" value="1"/>
</dbReference>
<name>A0A9W6UG76_9ACTN</name>
<evidence type="ECO:0000256" key="7">
    <source>
        <dbReference type="ARBA" id="ARBA00079653"/>
    </source>
</evidence>
<gene>
    <name evidence="10" type="primary">tesB</name>
    <name evidence="10" type="ORF">Nans01_11070</name>
</gene>
<dbReference type="CDD" id="cd03444">
    <property type="entry name" value="Thioesterase_II_repeat1"/>
    <property type="match status" value="1"/>
</dbReference>
<dbReference type="Pfam" id="PF02551">
    <property type="entry name" value="Acyl_CoA_thio"/>
    <property type="match status" value="1"/>
</dbReference>
<dbReference type="GO" id="GO:0006637">
    <property type="term" value="P:acyl-CoA metabolic process"/>
    <property type="evidence" value="ECO:0007669"/>
    <property type="project" value="InterPro"/>
</dbReference>
<dbReference type="RefSeq" id="WP_285757575.1">
    <property type="nucleotide sequence ID" value="NZ_BSQG01000001.1"/>
</dbReference>
<dbReference type="CDD" id="cd03445">
    <property type="entry name" value="Thioesterase_II_repeat2"/>
    <property type="match status" value="1"/>
</dbReference>
<dbReference type="PANTHER" id="PTHR11066:SF34">
    <property type="entry name" value="ACYL-COENZYME A THIOESTERASE 8"/>
    <property type="match status" value="1"/>
</dbReference>
<organism evidence="10 11">
    <name type="scientific">Nocardiopsis ansamitocini</name>
    <dbReference type="NCBI Taxonomy" id="1670832"/>
    <lineage>
        <taxon>Bacteria</taxon>
        <taxon>Bacillati</taxon>
        <taxon>Actinomycetota</taxon>
        <taxon>Actinomycetes</taxon>
        <taxon>Streptosporangiales</taxon>
        <taxon>Nocardiopsidaceae</taxon>
        <taxon>Nocardiopsis</taxon>
    </lineage>
</organism>
<evidence type="ECO:0000259" key="9">
    <source>
        <dbReference type="Pfam" id="PF13622"/>
    </source>
</evidence>
<evidence type="ECO:0000256" key="3">
    <source>
        <dbReference type="ARBA" id="ARBA00022801"/>
    </source>
</evidence>
<accession>A0A9W6UG76</accession>
<dbReference type="NCBIfam" id="TIGR00189">
    <property type="entry name" value="tesB"/>
    <property type="match status" value="1"/>
</dbReference>
<evidence type="ECO:0000259" key="8">
    <source>
        <dbReference type="Pfam" id="PF02551"/>
    </source>
</evidence>
<dbReference type="FunFam" id="2.40.160.210:FF:000001">
    <property type="entry name" value="Acyl-CoA thioesterase II"/>
    <property type="match status" value="1"/>
</dbReference>
<dbReference type="GO" id="GO:0047617">
    <property type="term" value="F:fatty acyl-CoA hydrolase activity"/>
    <property type="evidence" value="ECO:0007669"/>
    <property type="project" value="UniProtKB-EC"/>
</dbReference>
<evidence type="ECO:0000313" key="10">
    <source>
        <dbReference type="EMBL" id="GLU46756.1"/>
    </source>
</evidence>